<keyword evidence="10" id="KW-1185">Reference proteome</keyword>
<dbReference type="InterPro" id="IPR005311">
    <property type="entry name" value="PBP_dimer"/>
</dbReference>
<dbReference type="OrthoDB" id="9804124at2"/>
<comment type="similarity">
    <text evidence="2">Belongs to the class-D beta-lactamase family.</text>
</comment>
<evidence type="ECO:0000256" key="6">
    <source>
        <dbReference type="ARBA" id="ARBA00022801"/>
    </source>
</evidence>
<dbReference type="PANTHER" id="PTHR30627:SF6">
    <property type="entry name" value="BETA-LACTAMASE YBXI-RELATED"/>
    <property type="match status" value="1"/>
</dbReference>
<dbReference type="InterPro" id="IPR050515">
    <property type="entry name" value="Beta-lactam/transpept"/>
</dbReference>
<comment type="caution">
    <text evidence="9">The sequence shown here is derived from an EMBL/GenBank/DDBJ whole genome shotgun (WGS) entry which is preliminary data.</text>
</comment>
<dbReference type="EC" id="3.5.2.6" evidence="3"/>
<evidence type="ECO:0000256" key="1">
    <source>
        <dbReference type="ARBA" id="ARBA00001526"/>
    </source>
</evidence>
<keyword evidence="7" id="KW-0046">Antibiotic resistance</keyword>
<evidence type="ECO:0000256" key="3">
    <source>
        <dbReference type="ARBA" id="ARBA00012865"/>
    </source>
</evidence>
<dbReference type="PANTHER" id="PTHR30627">
    <property type="entry name" value="PEPTIDOGLYCAN D,D-TRANSPEPTIDASE"/>
    <property type="match status" value="1"/>
</dbReference>
<dbReference type="Pfam" id="PF03717">
    <property type="entry name" value="PBP_dimer"/>
    <property type="match status" value="1"/>
</dbReference>
<reference evidence="9 10" key="1">
    <citation type="submission" date="2018-04" db="EMBL/GenBank/DDBJ databases">
        <title>Genomic Encyclopedia of Type Strains, Phase IV (KMG-IV): sequencing the most valuable type-strain genomes for metagenomic binning, comparative biology and taxonomic classification.</title>
        <authorList>
            <person name="Goeker M."/>
        </authorList>
    </citation>
    <scope>NUCLEOTIDE SEQUENCE [LARGE SCALE GENOMIC DNA]</scope>
    <source>
        <strain evidence="9 10">DSM 14823</strain>
    </source>
</reference>
<dbReference type="Gene3D" id="3.90.1310.10">
    <property type="entry name" value="Penicillin-binding protein 2a (Domain 2)"/>
    <property type="match status" value="1"/>
</dbReference>
<sequence length="236" mass="26474">MSGGDSWRFRAVIFFSLLLAWAAAALLRAVWLAGPRSAEYIAQGEKMARFHGTLPAMRGRILDRAGRTLVWSERYFDLYLTLPEGMTPEDETFDAVRKTVKDLKIPEAGTGTPMLLKRDLAPAELLALEPVVKNNRAFRIESRVERIAVSNPAARSRLGTVKRENGELVGASGLEAEFDARLRGRPGRFEVMLDRRRNWIAGSWKLLEEPAPGEDVRLDVTLETLMRRPAGEEAEQ</sequence>
<dbReference type="Proteomes" id="UP000245959">
    <property type="component" value="Unassembled WGS sequence"/>
</dbReference>
<dbReference type="GO" id="GO:0071555">
    <property type="term" value="P:cell wall organization"/>
    <property type="evidence" value="ECO:0007669"/>
    <property type="project" value="TreeGrafter"/>
</dbReference>
<evidence type="ECO:0000256" key="7">
    <source>
        <dbReference type="ARBA" id="ARBA00023251"/>
    </source>
</evidence>
<evidence type="ECO:0000313" key="10">
    <source>
        <dbReference type="Proteomes" id="UP000245959"/>
    </source>
</evidence>
<dbReference type="EMBL" id="QEKH01000001">
    <property type="protein sequence ID" value="PVY45882.1"/>
    <property type="molecule type" value="Genomic_DNA"/>
</dbReference>
<evidence type="ECO:0000256" key="2">
    <source>
        <dbReference type="ARBA" id="ARBA00007898"/>
    </source>
</evidence>
<organism evidence="9 10">
    <name type="scientific">Victivallis vadensis</name>
    <dbReference type="NCBI Taxonomy" id="172901"/>
    <lineage>
        <taxon>Bacteria</taxon>
        <taxon>Pseudomonadati</taxon>
        <taxon>Lentisphaerota</taxon>
        <taxon>Lentisphaeria</taxon>
        <taxon>Victivallales</taxon>
        <taxon>Victivallaceae</taxon>
        <taxon>Victivallis</taxon>
    </lineage>
</organism>
<evidence type="ECO:0000313" key="9">
    <source>
        <dbReference type="EMBL" id="PVY45882.1"/>
    </source>
</evidence>
<proteinExistence type="inferred from homology"/>
<dbReference type="GO" id="GO:0008658">
    <property type="term" value="F:penicillin binding"/>
    <property type="evidence" value="ECO:0007669"/>
    <property type="project" value="InterPro"/>
</dbReference>
<gene>
    <name evidence="9" type="ORF">C8D82_10176</name>
</gene>
<dbReference type="SUPFAM" id="SSF56519">
    <property type="entry name" value="Penicillin binding protein dimerisation domain"/>
    <property type="match status" value="1"/>
</dbReference>
<dbReference type="AlphaFoldDB" id="A0A2U1BB46"/>
<accession>A0A2U1BB46</accession>
<keyword evidence="6" id="KW-0378">Hydrolase</keyword>
<dbReference type="GO" id="GO:0008800">
    <property type="term" value="F:beta-lactamase activity"/>
    <property type="evidence" value="ECO:0007669"/>
    <property type="project" value="UniProtKB-EC"/>
</dbReference>
<evidence type="ECO:0000256" key="4">
    <source>
        <dbReference type="ARBA" id="ARBA00022645"/>
    </source>
</evidence>
<dbReference type="GO" id="GO:0046677">
    <property type="term" value="P:response to antibiotic"/>
    <property type="evidence" value="ECO:0007669"/>
    <property type="project" value="UniProtKB-KW"/>
</dbReference>
<dbReference type="GeneID" id="78293613"/>
<keyword evidence="5" id="KW-0732">Signal</keyword>
<comment type="catalytic activity">
    <reaction evidence="1">
        <text>a beta-lactam + H2O = a substituted beta-amino acid</text>
        <dbReference type="Rhea" id="RHEA:20401"/>
        <dbReference type="ChEBI" id="CHEBI:15377"/>
        <dbReference type="ChEBI" id="CHEBI:35627"/>
        <dbReference type="ChEBI" id="CHEBI:140347"/>
        <dbReference type="EC" id="3.5.2.6"/>
    </reaction>
</comment>
<dbReference type="GO" id="GO:0004180">
    <property type="term" value="F:carboxypeptidase activity"/>
    <property type="evidence" value="ECO:0007669"/>
    <property type="project" value="UniProtKB-KW"/>
</dbReference>
<keyword evidence="4" id="KW-0645">Protease</keyword>
<dbReference type="GO" id="GO:0005886">
    <property type="term" value="C:plasma membrane"/>
    <property type="evidence" value="ECO:0007669"/>
    <property type="project" value="TreeGrafter"/>
</dbReference>
<protein>
    <recommendedName>
        <fullName evidence="3">beta-lactamase</fullName>
        <ecNumber evidence="3">3.5.2.6</ecNumber>
    </recommendedName>
</protein>
<dbReference type="RefSeq" id="WP_116882278.1">
    <property type="nucleotide sequence ID" value="NZ_CABMMC010000028.1"/>
</dbReference>
<evidence type="ECO:0000256" key="5">
    <source>
        <dbReference type="ARBA" id="ARBA00022729"/>
    </source>
</evidence>
<name>A0A2U1BB46_9BACT</name>
<dbReference type="InterPro" id="IPR036138">
    <property type="entry name" value="PBP_dimer_sf"/>
</dbReference>
<feature type="domain" description="Penicillin-binding protein dimerisation" evidence="8">
    <location>
        <begin position="54"/>
        <end position="197"/>
    </location>
</feature>
<keyword evidence="4" id="KW-0121">Carboxypeptidase</keyword>
<evidence type="ECO:0000259" key="8">
    <source>
        <dbReference type="Pfam" id="PF03717"/>
    </source>
</evidence>